<organism evidence="2 3">
    <name type="scientific">Populus alba x Populus x berolinensis</name>
    <dbReference type="NCBI Taxonomy" id="444605"/>
    <lineage>
        <taxon>Eukaryota</taxon>
        <taxon>Viridiplantae</taxon>
        <taxon>Streptophyta</taxon>
        <taxon>Embryophyta</taxon>
        <taxon>Tracheophyta</taxon>
        <taxon>Spermatophyta</taxon>
        <taxon>Magnoliopsida</taxon>
        <taxon>eudicotyledons</taxon>
        <taxon>Gunneridae</taxon>
        <taxon>Pentapetalae</taxon>
        <taxon>rosids</taxon>
        <taxon>fabids</taxon>
        <taxon>Malpighiales</taxon>
        <taxon>Salicaceae</taxon>
        <taxon>Saliceae</taxon>
        <taxon>Populus</taxon>
    </lineage>
</organism>
<gene>
    <name evidence="2" type="ORF">NC653_015848</name>
</gene>
<proteinExistence type="predicted"/>
<feature type="signal peptide" evidence="1">
    <location>
        <begin position="1"/>
        <end position="17"/>
    </location>
</feature>
<protein>
    <submittedName>
        <fullName evidence="2">Uncharacterized protein</fullName>
    </submittedName>
</protein>
<keyword evidence="1" id="KW-0732">Signal</keyword>
<keyword evidence="3" id="KW-1185">Reference proteome</keyword>
<evidence type="ECO:0000256" key="1">
    <source>
        <dbReference type="SAM" id="SignalP"/>
    </source>
</evidence>
<dbReference type="EMBL" id="JAQIZT010000006">
    <property type="protein sequence ID" value="KAJ6992577.1"/>
    <property type="molecule type" value="Genomic_DNA"/>
</dbReference>
<dbReference type="Proteomes" id="UP001164929">
    <property type="component" value="Chromosome 6"/>
</dbReference>
<dbReference type="AlphaFoldDB" id="A0AAD6QLM0"/>
<sequence length="85" mass="9582">MLLSECQLLWGFGVAFCLRPEYVTTVSFIDTEFISQNRNFNPSQLLLRVYTKHGPDSKVEDFESALYSGCTVQALAAFDHRSLAS</sequence>
<evidence type="ECO:0000313" key="3">
    <source>
        <dbReference type="Proteomes" id="UP001164929"/>
    </source>
</evidence>
<feature type="chain" id="PRO_5042181565" evidence="1">
    <location>
        <begin position="18"/>
        <end position="85"/>
    </location>
</feature>
<name>A0AAD6QLM0_9ROSI</name>
<reference evidence="2" key="1">
    <citation type="journal article" date="2023" name="Mol. Ecol. Resour.">
        <title>Chromosome-level genome assembly of a triploid poplar Populus alba 'Berolinensis'.</title>
        <authorList>
            <person name="Chen S."/>
            <person name="Yu Y."/>
            <person name="Wang X."/>
            <person name="Wang S."/>
            <person name="Zhang T."/>
            <person name="Zhou Y."/>
            <person name="He R."/>
            <person name="Meng N."/>
            <person name="Wang Y."/>
            <person name="Liu W."/>
            <person name="Liu Z."/>
            <person name="Liu J."/>
            <person name="Guo Q."/>
            <person name="Huang H."/>
            <person name="Sederoff R.R."/>
            <person name="Wang G."/>
            <person name="Qu G."/>
            <person name="Chen S."/>
        </authorList>
    </citation>
    <scope>NUCLEOTIDE SEQUENCE</scope>
    <source>
        <strain evidence="2">SC-2020</strain>
    </source>
</reference>
<accession>A0AAD6QLM0</accession>
<evidence type="ECO:0000313" key="2">
    <source>
        <dbReference type="EMBL" id="KAJ6992577.1"/>
    </source>
</evidence>
<comment type="caution">
    <text evidence="2">The sequence shown here is derived from an EMBL/GenBank/DDBJ whole genome shotgun (WGS) entry which is preliminary data.</text>
</comment>